<dbReference type="InterPro" id="IPR008144">
    <property type="entry name" value="Guanylate_kin-like_dom"/>
</dbReference>
<sequence>MSQKQLDQEANSENNKIIQVNQLVKQYEGGVTAVDNISFQVDEGEIFAFLGPNGAGKSTAIKILTTVSRPTSGEILVNGYNTAKEEHRVRDAMGVVFQDHTLDKELTAYENLYYHTVLYGVPKNERKDRIQTMLDNVGLWERRNSLVKTFSGGMKRRVEIVRALLHYPKILILDEPTSGLDAQTRFFLWNHIDEINRDYNITVFLTTHNLEEAEKVAENIAIIDQGQILAMGSSKEIKAQTETESLERAFLEITGYDLRY</sequence>
<dbReference type="HOGENOM" id="CLU_000604_1_2_9"/>
<feature type="domain" description="ABC transporter" evidence="4">
    <location>
        <begin position="18"/>
        <end position="250"/>
    </location>
</feature>
<dbReference type="GO" id="GO:0005524">
    <property type="term" value="F:ATP binding"/>
    <property type="evidence" value="ECO:0007669"/>
    <property type="project" value="UniProtKB-KW"/>
</dbReference>
<dbReference type="OrthoDB" id="9804819at2"/>
<reference evidence="5 6" key="1">
    <citation type="submission" date="2008-04" db="EMBL/GenBank/DDBJ databases">
        <title>Complete sequence of chromosome of Natranaerobius thermophilus JW/NM-WN-LF.</title>
        <authorList>
            <consortium name="US DOE Joint Genome Institute"/>
            <person name="Copeland A."/>
            <person name="Lucas S."/>
            <person name="Lapidus A."/>
            <person name="Glavina del Rio T."/>
            <person name="Dalin E."/>
            <person name="Tice H."/>
            <person name="Bruce D."/>
            <person name="Goodwin L."/>
            <person name="Pitluck S."/>
            <person name="Chertkov O."/>
            <person name="Brettin T."/>
            <person name="Detter J.C."/>
            <person name="Han C."/>
            <person name="Kuske C.R."/>
            <person name="Schmutz J."/>
            <person name="Larimer F."/>
            <person name="Land M."/>
            <person name="Hauser L."/>
            <person name="Kyrpides N."/>
            <person name="Lykidis A."/>
            <person name="Mesbah N.M."/>
            <person name="Wiegel J."/>
        </authorList>
    </citation>
    <scope>NUCLEOTIDE SEQUENCE [LARGE SCALE GENOMIC DNA]</scope>
    <source>
        <strain evidence="6">ATCC BAA-1301 / DSM 18059 / JW/NM-WN-LF</strain>
    </source>
</reference>
<feature type="domain" description="Guanylate kinase-like" evidence="3">
    <location>
        <begin position="44"/>
        <end position="260"/>
    </location>
</feature>
<evidence type="ECO:0000313" key="6">
    <source>
        <dbReference type="Proteomes" id="UP000001683"/>
    </source>
</evidence>
<dbReference type="eggNOG" id="COG1131">
    <property type="taxonomic scope" value="Bacteria"/>
</dbReference>
<proteinExistence type="predicted"/>
<dbReference type="Gene3D" id="3.40.50.300">
    <property type="entry name" value="P-loop containing nucleotide triphosphate hydrolases"/>
    <property type="match status" value="1"/>
</dbReference>
<dbReference type="PANTHER" id="PTHR43582">
    <property type="entry name" value="LINEARMYCIN RESISTANCE ATP-BINDING PROTEIN LNRL"/>
    <property type="match status" value="1"/>
</dbReference>
<dbReference type="PROSITE" id="PS50893">
    <property type="entry name" value="ABC_TRANSPORTER_2"/>
    <property type="match status" value="1"/>
</dbReference>
<gene>
    <name evidence="5" type="ordered locus">Nther_0907</name>
</gene>
<dbReference type="SMART" id="SM00382">
    <property type="entry name" value="AAA"/>
    <property type="match status" value="1"/>
</dbReference>
<keyword evidence="1" id="KW-0547">Nucleotide-binding</keyword>
<dbReference type="SUPFAM" id="SSF52540">
    <property type="entry name" value="P-loop containing nucleoside triphosphate hydrolases"/>
    <property type="match status" value="1"/>
</dbReference>
<evidence type="ECO:0000256" key="1">
    <source>
        <dbReference type="ARBA" id="ARBA00022741"/>
    </source>
</evidence>
<protein>
    <submittedName>
        <fullName evidence="5">ABC transporter related</fullName>
    </submittedName>
</protein>
<dbReference type="InterPro" id="IPR003439">
    <property type="entry name" value="ABC_transporter-like_ATP-bd"/>
</dbReference>
<evidence type="ECO:0000313" key="5">
    <source>
        <dbReference type="EMBL" id="ACB84492.1"/>
    </source>
</evidence>
<reference evidence="5 6" key="2">
    <citation type="journal article" date="2011" name="J. Bacteriol.">
        <title>Complete genome sequence of the anaerobic, halophilic alkalithermophile Natranaerobius thermophilus JW/NM-WN-LF.</title>
        <authorList>
            <person name="Zhao B."/>
            <person name="Mesbah N.M."/>
            <person name="Dalin E."/>
            <person name="Goodwin L."/>
            <person name="Nolan M."/>
            <person name="Pitluck S."/>
            <person name="Chertkov O."/>
            <person name="Brettin T.S."/>
            <person name="Han J."/>
            <person name="Larimer F.W."/>
            <person name="Land M.L."/>
            <person name="Hauser L."/>
            <person name="Kyrpides N."/>
            <person name="Wiegel J."/>
        </authorList>
    </citation>
    <scope>NUCLEOTIDE SEQUENCE [LARGE SCALE GENOMIC DNA]</scope>
    <source>
        <strain evidence="6">ATCC BAA-1301 / DSM 18059 / JW/NM-WN-LF</strain>
    </source>
</reference>
<keyword evidence="2" id="KW-0067">ATP-binding</keyword>
<dbReference type="KEGG" id="nth:Nther_0907"/>
<dbReference type="EMBL" id="CP001034">
    <property type="protein sequence ID" value="ACB84492.1"/>
    <property type="molecule type" value="Genomic_DNA"/>
</dbReference>
<dbReference type="AlphaFoldDB" id="B2A8C6"/>
<dbReference type="PANTHER" id="PTHR43582:SF4">
    <property type="entry name" value="ANTIBIOTIC RESISTANCE ABC TRANSPORTER ATP-BINDING PROTEIN"/>
    <property type="match status" value="1"/>
</dbReference>
<dbReference type="GO" id="GO:0016887">
    <property type="term" value="F:ATP hydrolysis activity"/>
    <property type="evidence" value="ECO:0007669"/>
    <property type="project" value="InterPro"/>
</dbReference>
<dbReference type="InterPro" id="IPR027417">
    <property type="entry name" value="P-loop_NTPase"/>
</dbReference>
<evidence type="ECO:0000259" key="3">
    <source>
        <dbReference type="PROSITE" id="PS50052"/>
    </source>
</evidence>
<dbReference type="InterPro" id="IPR017871">
    <property type="entry name" value="ABC_transporter-like_CS"/>
</dbReference>
<dbReference type="PROSITE" id="PS50052">
    <property type="entry name" value="GUANYLATE_KINASE_2"/>
    <property type="match status" value="1"/>
</dbReference>
<dbReference type="InParanoid" id="B2A8C6"/>
<dbReference type="STRING" id="457570.Nther_0907"/>
<name>B2A8C6_NATTJ</name>
<evidence type="ECO:0000256" key="2">
    <source>
        <dbReference type="ARBA" id="ARBA00022840"/>
    </source>
</evidence>
<organism evidence="5 6">
    <name type="scientific">Natranaerobius thermophilus (strain ATCC BAA-1301 / DSM 18059 / JW/NM-WN-LF)</name>
    <dbReference type="NCBI Taxonomy" id="457570"/>
    <lineage>
        <taxon>Bacteria</taxon>
        <taxon>Bacillati</taxon>
        <taxon>Bacillota</taxon>
        <taxon>Clostridia</taxon>
        <taxon>Natranaerobiales</taxon>
        <taxon>Natranaerobiaceae</taxon>
        <taxon>Natranaerobius</taxon>
    </lineage>
</organism>
<dbReference type="PROSITE" id="PS00211">
    <property type="entry name" value="ABC_TRANSPORTER_1"/>
    <property type="match status" value="1"/>
</dbReference>
<evidence type="ECO:0000259" key="4">
    <source>
        <dbReference type="PROSITE" id="PS50893"/>
    </source>
</evidence>
<accession>B2A8C6</accession>
<keyword evidence="6" id="KW-1185">Reference proteome</keyword>
<dbReference type="InterPro" id="IPR003593">
    <property type="entry name" value="AAA+_ATPase"/>
</dbReference>
<dbReference type="Pfam" id="PF00005">
    <property type="entry name" value="ABC_tran"/>
    <property type="match status" value="1"/>
</dbReference>
<dbReference type="RefSeq" id="WP_012447370.1">
    <property type="nucleotide sequence ID" value="NC_010718.1"/>
</dbReference>
<dbReference type="Proteomes" id="UP000001683">
    <property type="component" value="Chromosome"/>
</dbReference>